<dbReference type="InterPro" id="IPR050832">
    <property type="entry name" value="Bact_Acetyltransf"/>
</dbReference>
<keyword evidence="2" id="KW-0012">Acyltransferase</keyword>
<dbReference type="PROSITE" id="PS51186">
    <property type="entry name" value="GNAT"/>
    <property type="match status" value="1"/>
</dbReference>
<dbReference type="InterPro" id="IPR016181">
    <property type="entry name" value="Acyl_CoA_acyltransferase"/>
</dbReference>
<dbReference type="AlphaFoldDB" id="A0A2T3HJE9"/>
<name>A0A2T3HJE9_9SPHI</name>
<keyword evidence="5" id="KW-1185">Reference proteome</keyword>
<dbReference type="PANTHER" id="PTHR43877:SF2">
    <property type="entry name" value="AMINOALKYLPHOSPHONATE N-ACETYLTRANSFERASE-RELATED"/>
    <property type="match status" value="1"/>
</dbReference>
<sequence>MTKLIRTNAENPEFRFLIALLDQYLHQQDGDDHAFYSQFNSISGIRHVVLAYADDKAVGCGALKPYDEQSIEIKRMYVLPEYRGKGIATAMLKELEAWGLEEGRSKAVLETGKKQPEAIALYHKAGYTDIPNFGQYEGVENSVCMTKDLQEQPL</sequence>
<dbReference type="EMBL" id="PYLS01000005">
    <property type="protein sequence ID" value="PST82562.1"/>
    <property type="molecule type" value="Genomic_DNA"/>
</dbReference>
<dbReference type="GO" id="GO:0016747">
    <property type="term" value="F:acyltransferase activity, transferring groups other than amino-acyl groups"/>
    <property type="evidence" value="ECO:0007669"/>
    <property type="project" value="InterPro"/>
</dbReference>
<dbReference type="OrthoDB" id="9803233at2"/>
<dbReference type="RefSeq" id="WP_107214821.1">
    <property type="nucleotide sequence ID" value="NZ_KZ686269.1"/>
</dbReference>
<dbReference type="Proteomes" id="UP000240912">
    <property type="component" value="Unassembled WGS sequence"/>
</dbReference>
<reference evidence="4 5" key="1">
    <citation type="submission" date="2018-03" db="EMBL/GenBank/DDBJ databases">
        <authorList>
            <person name="Keele B.F."/>
        </authorList>
    </citation>
    <scope>NUCLEOTIDE SEQUENCE [LARGE SCALE GENOMIC DNA]</scope>
    <source>
        <strain evidence="4 5">YL28-9</strain>
    </source>
</reference>
<comment type="caution">
    <text evidence="4">The sequence shown here is derived from an EMBL/GenBank/DDBJ whole genome shotgun (WGS) entry which is preliminary data.</text>
</comment>
<dbReference type="PANTHER" id="PTHR43877">
    <property type="entry name" value="AMINOALKYLPHOSPHONATE N-ACETYLTRANSFERASE-RELATED-RELATED"/>
    <property type="match status" value="1"/>
</dbReference>
<dbReference type="Pfam" id="PF00583">
    <property type="entry name" value="Acetyltransf_1"/>
    <property type="match status" value="1"/>
</dbReference>
<dbReference type="InterPro" id="IPR000182">
    <property type="entry name" value="GNAT_dom"/>
</dbReference>
<gene>
    <name evidence="4" type="ORF">C7T94_07780</name>
</gene>
<protein>
    <submittedName>
        <fullName evidence="4">GNAT family N-acetyltransferase</fullName>
    </submittedName>
</protein>
<proteinExistence type="predicted"/>
<organism evidence="4 5">
    <name type="scientific">Pedobacter yulinensis</name>
    <dbReference type="NCBI Taxonomy" id="2126353"/>
    <lineage>
        <taxon>Bacteria</taxon>
        <taxon>Pseudomonadati</taxon>
        <taxon>Bacteroidota</taxon>
        <taxon>Sphingobacteriia</taxon>
        <taxon>Sphingobacteriales</taxon>
        <taxon>Sphingobacteriaceae</taxon>
        <taxon>Pedobacter</taxon>
    </lineage>
</organism>
<accession>A0A2T3HJE9</accession>
<feature type="domain" description="N-acetyltransferase" evidence="3">
    <location>
        <begin position="3"/>
        <end position="150"/>
    </location>
</feature>
<evidence type="ECO:0000313" key="4">
    <source>
        <dbReference type="EMBL" id="PST82562.1"/>
    </source>
</evidence>
<evidence type="ECO:0000313" key="5">
    <source>
        <dbReference type="Proteomes" id="UP000240912"/>
    </source>
</evidence>
<dbReference type="SUPFAM" id="SSF55729">
    <property type="entry name" value="Acyl-CoA N-acyltransferases (Nat)"/>
    <property type="match status" value="1"/>
</dbReference>
<evidence type="ECO:0000256" key="1">
    <source>
        <dbReference type="ARBA" id="ARBA00022679"/>
    </source>
</evidence>
<evidence type="ECO:0000259" key="3">
    <source>
        <dbReference type="PROSITE" id="PS51186"/>
    </source>
</evidence>
<dbReference type="CDD" id="cd04301">
    <property type="entry name" value="NAT_SF"/>
    <property type="match status" value="1"/>
</dbReference>
<evidence type="ECO:0000256" key="2">
    <source>
        <dbReference type="ARBA" id="ARBA00023315"/>
    </source>
</evidence>
<dbReference type="Gene3D" id="3.40.630.30">
    <property type="match status" value="1"/>
</dbReference>
<keyword evidence="1 4" id="KW-0808">Transferase</keyword>